<evidence type="ECO:0000313" key="2">
    <source>
        <dbReference type="Proteomes" id="UP000008311"/>
    </source>
</evidence>
<protein>
    <submittedName>
        <fullName evidence="1">Uncharacterized protein</fullName>
    </submittedName>
</protein>
<name>B9ST95_RICCO</name>
<accession>B9ST95</accession>
<sequence>MIGLVLEWWQGPGLSARALSVVGAVDAKLAEAMAVLIALSWIKLNDWKGYYC</sequence>
<proteinExistence type="predicted"/>
<reference evidence="2" key="1">
    <citation type="journal article" date="2010" name="Nat. Biotechnol.">
        <title>Draft genome sequence of the oilseed species Ricinus communis.</title>
        <authorList>
            <person name="Chan A.P."/>
            <person name="Crabtree J."/>
            <person name="Zhao Q."/>
            <person name="Lorenzi H."/>
            <person name="Orvis J."/>
            <person name="Puiu D."/>
            <person name="Melake-Berhan A."/>
            <person name="Jones K.M."/>
            <person name="Redman J."/>
            <person name="Chen G."/>
            <person name="Cahoon E.B."/>
            <person name="Gedil M."/>
            <person name="Stanke M."/>
            <person name="Haas B.J."/>
            <person name="Wortman J.R."/>
            <person name="Fraser-Liggett C.M."/>
            <person name="Ravel J."/>
            <person name="Rabinowicz P.D."/>
        </authorList>
    </citation>
    <scope>NUCLEOTIDE SEQUENCE [LARGE SCALE GENOMIC DNA]</scope>
    <source>
        <strain evidence="2">cv. Hale</strain>
    </source>
</reference>
<dbReference type="InParanoid" id="B9ST95"/>
<gene>
    <name evidence="1" type="ORF">RCOM_0364450</name>
</gene>
<dbReference type="AlphaFoldDB" id="B9ST95"/>
<organism evidence="1 2">
    <name type="scientific">Ricinus communis</name>
    <name type="common">Castor bean</name>
    <dbReference type="NCBI Taxonomy" id="3988"/>
    <lineage>
        <taxon>Eukaryota</taxon>
        <taxon>Viridiplantae</taxon>
        <taxon>Streptophyta</taxon>
        <taxon>Embryophyta</taxon>
        <taxon>Tracheophyta</taxon>
        <taxon>Spermatophyta</taxon>
        <taxon>Magnoliopsida</taxon>
        <taxon>eudicotyledons</taxon>
        <taxon>Gunneridae</taxon>
        <taxon>Pentapetalae</taxon>
        <taxon>rosids</taxon>
        <taxon>fabids</taxon>
        <taxon>Malpighiales</taxon>
        <taxon>Euphorbiaceae</taxon>
        <taxon>Acalyphoideae</taxon>
        <taxon>Acalypheae</taxon>
        <taxon>Ricinus</taxon>
    </lineage>
</organism>
<evidence type="ECO:0000313" key="1">
    <source>
        <dbReference type="EMBL" id="EEF33170.1"/>
    </source>
</evidence>
<dbReference type="EMBL" id="EQ974124">
    <property type="protein sequence ID" value="EEF33170.1"/>
    <property type="molecule type" value="Genomic_DNA"/>
</dbReference>
<dbReference type="Proteomes" id="UP000008311">
    <property type="component" value="Unassembled WGS sequence"/>
</dbReference>
<keyword evidence="2" id="KW-1185">Reference proteome</keyword>